<dbReference type="Proteomes" id="UP000028186">
    <property type="component" value="Chromosome I"/>
</dbReference>
<evidence type="ECO:0000313" key="2">
    <source>
        <dbReference type="Proteomes" id="UP000028186"/>
    </source>
</evidence>
<reference evidence="2" key="1">
    <citation type="journal article" date="2014" name="BMC Genomics">
        <title>Genome sequencing of two Neorhizobium galegae strains reveals a noeT gene responsible for the unusual acetylation of the nodulation factors.</title>
        <authorList>
            <person name="Osterman J."/>
            <person name="Marsh J."/>
            <person name="Laine P.K."/>
            <person name="Zeng Z."/>
            <person name="Alatalo E."/>
            <person name="Sullivan J.T."/>
            <person name="Young J.P."/>
            <person name="Thomas-Oates J."/>
            <person name="Paulin L."/>
            <person name="Lindstrom K."/>
        </authorList>
    </citation>
    <scope>NUCLEOTIDE SEQUENCE [LARGE SCALE GENOMIC DNA]</scope>
    <source>
        <strain evidence="2">HAMBI 1141</strain>
    </source>
</reference>
<proteinExistence type="predicted"/>
<organism evidence="1 2">
    <name type="scientific">Neorhizobium galegae bv. officinalis bv. officinalis str. HAMBI 1141</name>
    <dbReference type="NCBI Taxonomy" id="1028801"/>
    <lineage>
        <taxon>Bacteria</taxon>
        <taxon>Pseudomonadati</taxon>
        <taxon>Pseudomonadota</taxon>
        <taxon>Alphaproteobacteria</taxon>
        <taxon>Hyphomicrobiales</taxon>
        <taxon>Rhizobiaceae</taxon>
        <taxon>Rhizobium/Agrobacterium group</taxon>
        <taxon>Neorhizobium</taxon>
    </lineage>
</organism>
<dbReference type="EMBL" id="HG938355">
    <property type="protein sequence ID" value="CDN56774.1"/>
    <property type="molecule type" value="Genomic_DNA"/>
</dbReference>
<accession>A0A068TF69</accession>
<gene>
    <name evidence="1" type="ORF">RG1141_CH44620</name>
</gene>
<dbReference type="KEGG" id="ngl:RG1141_CH44620"/>
<protein>
    <submittedName>
        <fullName evidence="1">Uncharacterized protein</fullName>
    </submittedName>
</protein>
<evidence type="ECO:0000313" key="1">
    <source>
        <dbReference type="EMBL" id="CDN56774.1"/>
    </source>
</evidence>
<sequence>MANCCCSESPDAGGVATNGRRLANPVEVIIRQKLIRPEGSANATTSPAVHENSGTSAAAASCIACQTISISLAAVVIVPIETRTIQCPAAVAGVI</sequence>
<dbReference type="HOGENOM" id="CLU_2369940_0_0_5"/>
<dbReference type="AlphaFoldDB" id="A0A068TF69"/>
<name>A0A068TF69_NEOGA</name>